<comment type="caution">
    <text evidence="1">The sequence shown here is derived from an EMBL/GenBank/DDBJ whole genome shotgun (WGS) entry which is preliminary data.</text>
</comment>
<dbReference type="AlphaFoldDB" id="A0ABD1XV80"/>
<evidence type="ECO:0000313" key="1">
    <source>
        <dbReference type="EMBL" id="KAL2612807.1"/>
    </source>
</evidence>
<dbReference type="EMBL" id="JBHFFA010000007">
    <property type="protein sequence ID" value="KAL2612807.1"/>
    <property type="molecule type" value="Genomic_DNA"/>
</dbReference>
<sequence>MDGAGSSGLSMRSCSILPGMSFSSKVTLQEGGGIACKCHAACSVQKGAILPFGDTILVSSGVLRVTNLDCNQQIQRSDLDEVFQGLTIRIFCVFLRNWTPMPCICNHTDRKLDPRLEKYHHCSVLDFPTV</sequence>
<dbReference type="Proteomes" id="UP001605036">
    <property type="component" value="Unassembled WGS sequence"/>
</dbReference>
<reference evidence="1 2" key="1">
    <citation type="submission" date="2024-09" db="EMBL/GenBank/DDBJ databases">
        <title>Chromosome-scale assembly of Riccia fluitans.</title>
        <authorList>
            <person name="Paukszto L."/>
            <person name="Sawicki J."/>
            <person name="Karawczyk K."/>
            <person name="Piernik-Szablinska J."/>
            <person name="Szczecinska M."/>
            <person name="Mazdziarz M."/>
        </authorList>
    </citation>
    <scope>NUCLEOTIDE SEQUENCE [LARGE SCALE GENOMIC DNA]</scope>
    <source>
        <strain evidence="1">Rf_01</strain>
        <tissue evidence="1">Aerial parts of the thallus</tissue>
    </source>
</reference>
<keyword evidence="2" id="KW-1185">Reference proteome</keyword>
<protein>
    <submittedName>
        <fullName evidence="1">Uncharacterized protein</fullName>
    </submittedName>
</protein>
<gene>
    <name evidence="1" type="ORF">R1flu_024499</name>
</gene>
<proteinExistence type="predicted"/>
<evidence type="ECO:0000313" key="2">
    <source>
        <dbReference type="Proteomes" id="UP001605036"/>
    </source>
</evidence>
<name>A0ABD1XV80_9MARC</name>
<accession>A0ABD1XV80</accession>
<organism evidence="1 2">
    <name type="scientific">Riccia fluitans</name>
    <dbReference type="NCBI Taxonomy" id="41844"/>
    <lineage>
        <taxon>Eukaryota</taxon>
        <taxon>Viridiplantae</taxon>
        <taxon>Streptophyta</taxon>
        <taxon>Embryophyta</taxon>
        <taxon>Marchantiophyta</taxon>
        <taxon>Marchantiopsida</taxon>
        <taxon>Marchantiidae</taxon>
        <taxon>Marchantiales</taxon>
        <taxon>Ricciaceae</taxon>
        <taxon>Riccia</taxon>
    </lineage>
</organism>